<dbReference type="SUPFAM" id="SSF51735">
    <property type="entry name" value="NAD(P)-binding Rossmann-fold domains"/>
    <property type="match status" value="1"/>
</dbReference>
<dbReference type="NCBIfam" id="TIGR01777">
    <property type="entry name" value="yfcH"/>
    <property type="match status" value="1"/>
</dbReference>
<name>A0A5Q4VGP3_9BACT</name>
<reference evidence="4 5" key="1">
    <citation type="submission" date="2019-06" db="EMBL/GenBank/DDBJ databases">
        <title>Desulfobotulus mexicanus sp. nov., a novel sulfate-reducing bacterium isolated from the sediment of an alkaline crater lake in Mexico.</title>
        <authorList>
            <person name="Hirschler-Rea A."/>
        </authorList>
    </citation>
    <scope>NUCLEOTIDE SEQUENCE [LARGE SCALE GENOMIC DNA]</scope>
    <source>
        <strain evidence="4 5">PAR22N</strain>
    </source>
</reference>
<proteinExistence type="inferred from homology"/>
<dbReference type="Pfam" id="PF08338">
    <property type="entry name" value="DUF1731"/>
    <property type="match status" value="1"/>
</dbReference>
<comment type="similarity">
    <text evidence="1">Belongs to the NAD(P)-dependent epimerase/dehydratase family. SDR39U1 subfamily.</text>
</comment>
<evidence type="ECO:0000256" key="1">
    <source>
        <dbReference type="ARBA" id="ARBA00009353"/>
    </source>
</evidence>
<feature type="domain" description="NAD-dependent epimerase/dehydratase" evidence="2">
    <location>
        <begin position="4"/>
        <end position="223"/>
    </location>
</feature>
<dbReference type="InterPro" id="IPR013549">
    <property type="entry name" value="DUF1731"/>
</dbReference>
<evidence type="ECO:0000313" key="4">
    <source>
        <dbReference type="EMBL" id="TYT75442.1"/>
    </source>
</evidence>
<evidence type="ECO:0000313" key="5">
    <source>
        <dbReference type="Proteomes" id="UP000321899"/>
    </source>
</evidence>
<dbReference type="InterPro" id="IPR010099">
    <property type="entry name" value="SDR39U1"/>
</dbReference>
<dbReference type="OrthoDB" id="5292533at2"/>
<gene>
    <name evidence="4" type="ORF">FIM25_05015</name>
</gene>
<dbReference type="InterPro" id="IPR001509">
    <property type="entry name" value="Epimerase_deHydtase"/>
</dbReference>
<dbReference type="RefSeq" id="WP_139446943.1">
    <property type="nucleotide sequence ID" value="NZ_VDMB01000004.1"/>
</dbReference>
<dbReference type="AlphaFoldDB" id="A0A5Q4VGP3"/>
<dbReference type="Pfam" id="PF01370">
    <property type="entry name" value="Epimerase"/>
    <property type="match status" value="1"/>
</dbReference>
<feature type="domain" description="DUF1731" evidence="3">
    <location>
        <begin position="251"/>
        <end position="296"/>
    </location>
</feature>
<organism evidence="4 5">
    <name type="scientific">Desulfobotulus mexicanus</name>
    <dbReference type="NCBI Taxonomy" id="2586642"/>
    <lineage>
        <taxon>Bacteria</taxon>
        <taxon>Pseudomonadati</taxon>
        <taxon>Thermodesulfobacteriota</taxon>
        <taxon>Desulfobacteria</taxon>
        <taxon>Desulfobacterales</taxon>
        <taxon>Desulfobacteraceae</taxon>
        <taxon>Desulfobotulus</taxon>
    </lineage>
</organism>
<evidence type="ECO:0000259" key="3">
    <source>
        <dbReference type="Pfam" id="PF08338"/>
    </source>
</evidence>
<dbReference type="Proteomes" id="UP000321899">
    <property type="component" value="Unassembled WGS sequence"/>
</dbReference>
<dbReference type="Gene3D" id="3.40.50.720">
    <property type="entry name" value="NAD(P)-binding Rossmann-like Domain"/>
    <property type="match status" value="1"/>
</dbReference>
<evidence type="ECO:0000259" key="2">
    <source>
        <dbReference type="Pfam" id="PF01370"/>
    </source>
</evidence>
<comment type="caution">
    <text evidence="4">The sequence shown here is derived from an EMBL/GenBank/DDBJ whole genome shotgun (WGS) entry which is preliminary data.</text>
</comment>
<protein>
    <submittedName>
        <fullName evidence="4">TIGR01777 family protein</fullName>
    </submittedName>
</protein>
<dbReference type="InterPro" id="IPR036291">
    <property type="entry name" value="NAD(P)-bd_dom_sf"/>
</dbReference>
<accession>A0A5Q4VGP3</accession>
<dbReference type="EMBL" id="VDMB01000004">
    <property type="protein sequence ID" value="TYT75442.1"/>
    <property type="molecule type" value="Genomic_DNA"/>
</dbReference>
<sequence length="300" mass="32855">MHAFITGGAGFVGTRILSSLLEKGFNVSAVDLAPAHPYLNHEKLTYFQADTTLPGPWQETAANADLVINLAGRSIFHYWTKASMETMRNSRILTTENLVSSLSGKKDQTLISTSAIGYYGSCGDEILREDHESGEDFLARLCVEWESAALAAEKKGIRTVCMRLGIVLGDRGGALAKMIPAYRMALGGPLGSGKQWMPWIHVDDILAAVDFFVSHPETSGVYNLVGPESVTNADFSRTLAKLLRRPDFFRVPAFVLRLFLGDFGEILLASQRGVPEKLEKEGFQFSFSTLESAIKNAIES</sequence>
<keyword evidence="5" id="KW-1185">Reference proteome</keyword>
<dbReference type="PANTHER" id="PTHR11092:SF0">
    <property type="entry name" value="EPIMERASE FAMILY PROTEIN SDR39U1"/>
    <property type="match status" value="1"/>
</dbReference>
<dbReference type="PANTHER" id="PTHR11092">
    <property type="entry name" value="SUGAR NUCLEOTIDE EPIMERASE RELATED"/>
    <property type="match status" value="1"/>
</dbReference>